<gene>
    <name evidence="2" type="ORF">PPRO1471_LOCUS1009</name>
</gene>
<dbReference type="AlphaFoldDB" id="A0A7S2F0M0"/>
<evidence type="ECO:0000313" key="2">
    <source>
        <dbReference type="EMBL" id="CAD9368319.1"/>
    </source>
</evidence>
<feature type="signal peptide" evidence="1">
    <location>
        <begin position="1"/>
        <end position="17"/>
    </location>
</feature>
<accession>A0A7S2F0M0</accession>
<keyword evidence="1" id="KW-0732">Signal</keyword>
<proteinExistence type="predicted"/>
<organism evidence="2">
    <name type="scientific">Pycnococcus provasolii</name>
    <dbReference type="NCBI Taxonomy" id="41880"/>
    <lineage>
        <taxon>Eukaryota</taxon>
        <taxon>Viridiplantae</taxon>
        <taxon>Chlorophyta</taxon>
        <taxon>Pseudoscourfieldiophyceae</taxon>
        <taxon>Pseudoscourfieldiales</taxon>
        <taxon>Pycnococcaceae</taxon>
        <taxon>Pycnococcus</taxon>
    </lineage>
</organism>
<protein>
    <submittedName>
        <fullName evidence="2">Uncharacterized protein</fullName>
    </submittedName>
</protein>
<reference evidence="2" key="1">
    <citation type="submission" date="2021-01" db="EMBL/GenBank/DDBJ databases">
        <authorList>
            <person name="Corre E."/>
            <person name="Pelletier E."/>
            <person name="Niang G."/>
            <person name="Scheremetjew M."/>
            <person name="Finn R."/>
            <person name="Kale V."/>
            <person name="Holt S."/>
            <person name="Cochrane G."/>
            <person name="Meng A."/>
            <person name="Brown T."/>
            <person name="Cohen L."/>
        </authorList>
    </citation>
    <scope>NUCLEOTIDE SEQUENCE</scope>
    <source>
        <strain evidence="2">RCC733</strain>
    </source>
</reference>
<dbReference type="EMBL" id="HBGR01001533">
    <property type="protein sequence ID" value="CAD9368319.1"/>
    <property type="molecule type" value="Transcribed_RNA"/>
</dbReference>
<feature type="chain" id="PRO_5031218899" evidence="1">
    <location>
        <begin position="18"/>
        <end position="255"/>
    </location>
</feature>
<evidence type="ECO:0000256" key="1">
    <source>
        <dbReference type="SAM" id="SignalP"/>
    </source>
</evidence>
<name>A0A7S2F0M0_9CHLO</name>
<sequence>MPKSLLKFALAASAATAAIFLTNDVAAAASVSSYPSSGKCVPNLDHAKFLEKSGEFLENTFSPQDGTRRKLMGSYEHGSKCADGDRSCEHWHFFDQFGLVAKLAREYGNPEVNETLAHEYELEMCKAVYVCALDSFTLRNLLCTVASDTCGNGGTAKITLKVDDETKRDYFGRCSVWSAHGLITRSGNEEEESDIVENGVWNINMVNKDPNAKKKTFYTYSYEKKFGWWGKNRKYGYGDGYKYGDNYGYGYEKPW</sequence>